<protein>
    <recommendedName>
        <fullName evidence="1">PX domain-containing protein</fullName>
    </recommendedName>
</protein>
<name>A0A8S1MAL6_PARPR</name>
<dbReference type="GO" id="GO:0035091">
    <property type="term" value="F:phosphatidylinositol binding"/>
    <property type="evidence" value="ECO:0007669"/>
    <property type="project" value="InterPro"/>
</dbReference>
<dbReference type="AlphaFoldDB" id="A0A8S1MAL6"/>
<dbReference type="CDD" id="cd06093">
    <property type="entry name" value="PX_domain"/>
    <property type="match status" value="1"/>
</dbReference>
<dbReference type="PROSITE" id="PS50195">
    <property type="entry name" value="PX"/>
    <property type="match status" value="1"/>
</dbReference>
<evidence type="ECO:0000313" key="3">
    <source>
        <dbReference type="Proteomes" id="UP000688137"/>
    </source>
</evidence>
<gene>
    <name evidence="2" type="ORF">PPRIM_AZ9-3.1.T0580069</name>
</gene>
<dbReference type="EMBL" id="CAJJDM010000059">
    <property type="protein sequence ID" value="CAD8077350.1"/>
    <property type="molecule type" value="Genomic_DNA"/>
</dbReference>
<feature type="domain" description="PX" evidence="1">
    <location>
        <begin position="1"/>
        <end position="116"/>
    </location>
</feature>
<accession>A0A8S1MAL6</accession>
<evidence type="ECO:0000313" key="2">
    <source>
        <dbReference type="EMBL" id="CAD8077350.1"/>
    </source>
</evidence>
<dbReference type="Pfam" id="PF00787">
    <property type="entry name" value="PX"/>
    <property type="match status" value="1"/>
</dbReference>
<organism evidence="2 3">
    <name type="scientific">Paramecium primaurelia</name>
    <dbReference type="NCBI Taxonomy" id="5886"/>
    <lineage>
        <taxon>Eukaryota</taxon>
        <taxon>Sar</taxon>
        <taxon>Alveolata</taxon>
        <taxon>Ciliophora</taxon>
        <taxon>Intramacronucleata</taxon>
        <taxon>Oligohymenophorea</taxon>
        <taxon>Peniculida</taxon>
        <taxon>Parameciidae</taxon>
        <taxon>Paramecium</taxon>
    </lineage>
</organism>
<dbReference type="Proteomes" id="UP000688137">
    <property type="component" value="Unassembled WGS sequence"/>
</dbReference>
<keyword evidence="3" id="KW-1185">Reference proteome</keyword>
<dbReference type="OMA" id="KYFEQLC"/>
<reference evidence="2" key="1">
    <citation type="submission" date="2021-01" db="EMBL/GenBank/DDBJ databases">
        <authorList>
            <consortium name="Genoscope - CEA"/>
            <person name="William W."/>
        </authorList>
    </citation>
    <scope>NUCLEOTIDE SEQUENCE</scope>
</reference>
<comment type="caution">
    <text evidence="2">The sequence shown here is derived from an EMBL/GenBank/DDBJ whole genome shotgun (WGS) entry which is preliminary data.</text>
</comment>
<sequence length="116" mass="13824">MYSISISNFYFNNSQVEYIVKFEGQVETFLSKYRYSQLKTLDDQLGKTKVEKPKFPKRSLFGKTNQNLSRVQDRQMKLNKYFEQLCVINSTMDCFIMQEFIRDAKRNIFVTEITGN</sequence>
<dbReference type="InterPro" id="IPR001683">
    <property type="entry name" value="PX_dom"/>
</dbReference>
<evidence type="ECO:0000259" key="1">
    <source>
        <dbReference type="PROSITE" id="PS50195"/>
    </source>
</evidence>
<proteinExistence type="predicted"/>